<dbReference type="Proteomes" id="UP001049176">
    <property type="component" value="Chromosome 5"/>
</dbReference>
<dbReference type="Gene3D" id="1.25.40.1040">
    <property type="match status" value="1"/>
</dbReference>
<evidence type="ECO:0000256" key="1">
    <source>
        <dbReference type="ARBA" id="ARBA00006298"/>
    </source>
</evidence>
<dbReference type="KEGG" id="more:E1B28_008919"/>
<dbReference type="InterPro" id="IPR019183">
    <property type="entry name" value="NAA25_NatB_aux_su"/>
</dbReference>
<dbReference type="SUPFAM" id="SSF48452">
    <property type="entry name" value="TPR-like"/>
    <property type="match status" value="1"/>
</dbReference>
<evidence type="ECO:0000256" key="2">
    <source>
        <dbReference type="SAM" id="MobiDB-lite"/>
    </source>
</evidence>
<evidence type="ECO:0000313" key="3">
    <source>
        <dbReference type="EMBL" id="KAG7092571.1"/>
    </source>
</evidence>
<dbReference type="GeneID" id="66077995"/>
<keyword evidence="4" id="KW-1185">Reference proteome</keyword>
<organism evidence="3 4">
    <name type="scientific">Marasmius oreades</name>
    <name type="common">fairy-ring Marasmius</name>
    <dbReference type="NCBI Taxonomy" id="181124"/>
    <lineage>
        <taxon>Eukaryota</taxon>
        <taxon>Fungi</taxon>
        <taxon>Dikarya</taxon>
        <taxon>Basidiomycota</taxon>
        <taxon>Agaricomycotina</taxon>
        <taxon>Agaricomycetes</taxon>
        <taxon>Agaricomycetidae</taxon>
        <taxon>Agaricales</taxon>
        <taxon>Marasmiineae</taxon>
        <taxon>Marasmiaceae</taxon>
        <taxon>Marasmius</taxon>
    </lineage>
</organism>
<dbReference type="AlphaFoldDB" id="A0A9P7S0L6"/>
<gene>
    <name evidence="3" type="ORF">E1B28_008919</name>
</gene>
<dbReference type="Pfam" id="PF09797">
    <property type="entry name" value="NatB_MDM20"/>
    <property type="match status" value="1"/>
</dbReference>
<evidence type="ECO:0008006" key="5">
    <source>
        <dbReference type="Google" id="ProtNLM"/>
    </source>
</evidence>
<sequence>MSSAFDRQIRPVYDALDTGSNKSAIVACNKLLKKYPKNDLVKALKALALVRSQKVEESLVLCDEVLTSKPTEDSTLTAMMHVLRGLGRHNDMVAMFEEAYKQQPGNEELGAQTFFANVRAGHWKSAQQIATRMHKQFQEDKYLYWSIISAVLQANDPSTRPDMKNLLYKLAHRLITSSPRPSSLSSDRFYLHLTILRELKLFDEAGTLLDSDIGRAYCATNLSCNEIRRNIMKSWGLLKQEGERAESFIREKSDRNWLEFLSVIDATFSYVSVISDENSKAECSQHIRRTEEFFSGIAKVDGKKERAGSLALLELEYRARTHKLSQDSFRLVNLLCKYFDTFGDKNCCYEDIRPYITLPPDELSQWTHHLEVIPGAYTTIADLRRYINAQKLIRHNLQITQITPDEELSRAKLYTKQYLDALPLGQELPTTELQPADDLAILSANTYVNLWKLTEREQYLFDAAVILELGLTRSKQSFQMRLMLIRIYRLLAAPSLALEHYRQMRVKQVQNDTLSHFILSHSSVFSLAGIGDLTLSTECIEASQIYLTNTHETGDFVIRAFNTEKYSQIPEFITFEDRLDNSLQRDIIKMEHLRMRMAHELISSDMVDMELIELKFIFDREHHDNRDFEILVNYQPRVIDSFNDQTLLFGKSEGKGWLSSFLKLYIKAFTQASDLDDTVEEKLLVGDRPKQSPELDRQVPLKDRIKSRCEDELNELTPIEVAFVQYADALTDWLEPYHDYARPPPSVVLAEAAKLTEKKTGFPLKGVDIPPQNGNSTKKDEEPPAVVDAPESLVAFFDEQKRQFDVVKESGSLIEALSILATIQDALLLFASMTLRFKTQSVVKINKLGGLVSKLKPIRTVALYVAKELSSDMVARSATESTQENRKTLIDNSSLGGGQIDHDFIVNVAKKVSDARRKVSEGVGKGLARLCTIYES</sequence>
<comment type="similarity">
    <text evidence="1">Belongs to the MDM20/NAA25 family.</text>
</comment>
<reference evidence="3" key="1">
    <citation type="journal article" date="2021" name="Genome Biol. Evol.">
        <title>The assembled and annotated genome of the fairy-ring fungus Marasmius oreades.</title>
        <authorList>
            <person name="Hiltunen M."/>
            <person name="Ament-Velasquez S.L."/>
            <person name="Johannesson H."/>
        </authorList>
    </citation>
    <scope>NUCLEOTIDE SEQUENCE</scope>
    <source>
        <strain evidence="3">03SP1</strain>
    </source>
</reference>
<proteinExistence type="inferred from homology"/>
<feature type="region of interest" description="Disordered" evidence="2">
    <location>
        <begin position="764"/>
        <end position="785"/>
    </location>
</feature>
<dbReference type="PANTHER" id="PTHR22767:SF3">
    <property type="entry name" value="N-ALPHA-ACETYLTRANSFERASE 25, NATB AUXILIARY SUBUNIT"/>
    <property type="match status" value="1"/>
</dbReference>
<dbReference type="InterPro" id="IPR011990">
    <property type="entry name" value="TPR-like_helical_dom_sf"/>
</dbReference>
<dbReference type="PANTHER" id="PTHR22767">
    <property type="entry name" value="N-TERMINAL ACETYLTRANSFERASE-RELATED"/>
    <property type="match status" value="1"/>
</dbReference>
<comment type="caution">
    <text evidence="3">The sequence shown here is derived from an EMBL/GenBank/DDBJ whole genome shotgun (WGS) entry which is preliminary data.</text>
</comment>
<protein>
    <recommendedName>
        <fullName evidence="5">Actin cytoskeleton organization protein</fullName>
    </recommendedName>
</protein>
<dbReference type="RefSeq" id="XP_043009041.1">
    <property type="nucleotide sequence ID" value="XM_043153756.1"/>
</dbReference>
<dbReference type="EMBL" id="CM032185">
    <property type="protein sequence ID" value="KAG7092571.1"/>
    <property type="molecule type" value="Genomic_DNA"/>
</dbReference>
<dbReference type="OrthoDB" id="1874341at2759"/>
<evidence type="ECO:0000313" key="4">
    <source>
        <dbReference type="Proteomes" id="UP001049176"/>
    </source>
</evidence>
<dbReference type="GO" id="GO:0031416">
    <property type="term" value="C:NatB complex"/>
    <property type="evidence" value="ECO:0007669"/>
    <property type="project" value="TreeGrafter"/>
</dbReference>
<name>A0A9P7S0L6_9AGAR</name>
<accession>A0A9P7S0L6</accession>